<accession>A0AAV3Q2V6</accession>
<comment type="caution">
    <text evidence="2">The sequence shown here is derived from an EMBL/GenBank/DDBJ whole genome shotgun (WGS) entry which is preliminary data.</text>
</comment>
<gene>
    <name evidence="2" type="ORF">LIER_14848</name>
</gene>
<name>A0AAV3Q2V6_LITER</name>
<dbReference type="AlphaFoldDB" id="A0AAV3Q2V6"/>
<dbReference type="Proteomes" id="UP001454036">
    <property type="component" value="Unassembled WGS sequence"/>
</dbReference>
<proteinExistence type="predicted"/>
<protein>
    <submittedName>
        <fullName evidence="2">Uncharacterized protein</fullName>
    </submittedName>
</protein>
<evidence type="ECO:0000313" key="3">
    <source>
        <dbReference type="Proteomes" id="UP001454036"/>
    </source>
</evidence>
<evidence type="ECO:0000313" key="2">
    <source>
        <dbReference type="EMBL" id="GAA0157618.1"/>
    </source>
</evidence>
<dbReference type="EMBL" id="BAABME010003147">
    <property type="protein sequence ID" value="GAA0157618.1"/>
    <property type="molecule type" value="Genomic_DNA"/>
</dbReference>
<keyword evidence="1" id="KW-0175">Coiled coil</keyword>
<organism evidence="2 3">
    <name type="scientific">Lithospermum erythrorhizon</name>
    <name type="common">Purple gromwell</name>
    <name type="synonym">Lithospermum officinale var. erythrorhizon</name>
    <dbReference type="NCBI Taxonomy" id="34254"/>
    <lineage>
        <taxon>Eukaryota</taxon>
        <taxon>Viridiplantae</taxon>
        <taxon>Streptophyta</taxon>
        <taxon>Embryophyta</taxon>
        <taxon>Tracheophyta</taxon>
        <taxon>Spermatophyta</taxon>
        <taxon>Magnoliopsida</taxon>
        <taxon>eudicotyledons</taxon>
        <taxon>Gunneridae</taxon>
        <taxon>Pentapetalae</taxon>
        <taxon>asterids</taxon>
        <taxon>lamiids</taxon>
        <taxon>Boraginales</taxon>
        <taxon>Boraginaceae</taxon>
        <taxon>Boraginoideae</taxon>
        <taxon>Lithospermeae</taxon>
        <taxon>Lithospermum</taxon>
    </lineage>
</organism>
<keyword evidence="3" id="KW-1185">Reference proteome</keyword>
<evidence type="ECO:0000256" key="1">
    <source>
        <dbReference type="SAM" id="Coils"/>
    </source>
</evidence>
<sequence>MRDHRMAMMLMSQRRIRKLAVGYGAPTGPSPLAVAGKGRPLRPYFMESPAPAAVIEDLQRMLSNDEARNKVLEQKYEEQQATNAGLKEKMVGLKS</sequence>
<feature type="coiled-coil region" evidence="1">
    <location>
        <begin position="55"/>
        <end position="89"/>
    </location>
</feature>
<reference evidence="2 3" key="1">
    <citation type="submission" date="2024-01" db="EMBL/GenBank/DDBJ databases">
        <title>The complete chloroplast genome sequence of Lithospermum erythrorhizon: insights into the phylogenetic relationship among Boraginaceae species and the maternal lineages of purple gromwells.</title>
        <authorList>
            <person name="Okada T."/>
            <person name="Watanabe K."/>
        </authorList>
    </citation>
    <scope>NUCLEOTIDE SEQUENCE [LARGE SCALE GENOMIC DNA]</scope>
</reference>